<dbReference type="EMBL" id="CAJVPQ010000031">
    <property type="protein sequence ID" value="CAG8438630.1"/>
    <property type="molecule type" value="Genomic_DNA"/>
</dbReference>
<proteinExistence type="predicted"/>
<name>A0A9N8YQ38_9GLOM</name>
<evidence type="ECO:0000313" key="2">
    <source>
        <dbReference type="EMBL" id="CAG8438630.1"/>
    </source>
</evidence>
<feature type="compositionally biased region" description="Basic and acidic residues" evidence="1">
    <location>
        <begin position="220"/>
        <end position="229"/>
    </location>
</feature>
<feature type="region of interest" description="Disordered" evidence="1">
    <location>
        <begin position="205"/>
        <end position="234"/>
    </location>
</feature>
<comment type="caution">
    <text evidence="2">The sequence shown here is derived from an EMBL/GenBank/DDBJ whole genome shotgun (WGS) entry which is preliminary data.</text>
</comment>
<dbReference type="Proteomes" id="UP000789570">
    <property type="component" value="Unassembled WGS sequence"/>
</dbReference>
<sequence length="249" mass="30115">MDKELRNALRSEILGIIDRLPESQKLDMNKTLKANENCEWHNQIYIYKCHHHQREEFLNQKRSVEWTDNDKKRKHANSRYIEKRERQARTISKLIRLDDQLLEKFYNDEIQPVFTDNQYYSPKVSETDDECSKQKIVIRDIKWQSSTVRRMRKRMYNYVEFAPNEEKAPVNAPAWTKTEYNRLLKSYIGRYSNVNYSPIHEDMNNVKEENDNHNGNYADSFKENNGNREKRSRSLILTEYNSDYEKDDD</sequence>
<protein>
    <submittedName>
        <fullName evidence="2">10632_t:CDS:1</fullName>
    </submittedName>
</protein>
<evidence type="ECO:0000313" key="3">
    <source>
        <dbReference type="Proteomes" id="UP000789570"/>
    </source>
</evidence>
<gene>
    <name evidence="2" type="ORF">FCALED_LOCUS340</name>
</gene>
<evidence type="ECO:0000256" key="1">
    <source>
        <dbReference type="SAM" id="MobiDB-lite"/>
    </source>
</evidence>
<accession>A0A9N8YQ38</accession>
<reference evidence="2" key="1">
    <citation type="submission" date="2021-06" db="EMBL/GenBank/DDBJ databases">
        <authorList>
            <person name="Kallberg Y."/>
            <person name="Tangrot J."/>
            <person name="Rosling A."/>
        </authorList>
    </citation>
    <scope>NUCLEOTIDE SEQUENCE</scope>
    <source>
        <strain evidence="2">UK204</strain>
    </source>
</reference>
<dbReference type="OrthoDB" id="2429904at2759"/>
<organism evidence="2 3">
    <name type="scientific">Funneliformis caledonium</name>
    <dbReference type="NCBI Taxonomy" id="1117310"/>
    <lineage>
        <taxon>Eukaryota</taxon>
        <taxon>Fungi</taxon>
        <taxon>Fungi incertae sedis</taxon>
        <taxon>Mucoromycota</taxon>
        <taxon>Glomeromycotina</taxon>
        <taxon>Glomeromycetes</taxon>
        <taxon>Glomerales</taxon>
        <taxon>Glomeraceae</taxon>
        <taxon>Funneliformis</taxon>
    </lineage>
</organism>
<dbReference type="AlphaFoldDB" id="A0A9N8YQ38"/>
<keyword evidence="3" id="KW-1185">Reference proteome</keyword>